<dbReference type="EMBL" id="GGEC01059819">
    <property type="protein sequence ID" value="MBX40303.1"/>
    <property type="molecule type" value="Transcribed_RNA"/>
</dbReference>
<accession>A0A2P2NCV5</accession>
<proteinExistence type="predicted"/>
<sequence>MPSLSKELGSCRKLTVGSGYWISIIDCTCKKMTILLSAPCAGYSVRERISAS</sequence>
<evidence type="ECO:0000313" key="1">
    <source>
        <dbReference type="EMBL" id="MBX40303.1"/>
    </source>
</evidence>
<name>A0A2P2NCV5_RHIMU</name>
<organism evidence="1">
    <name type="scientific">Rhizophora mucronata</name>
    <name type="common">Asiatic mangrove</name>
    <dbReference type="NCBI Taxonomy" id="61149"/>
    <lineage>
        <taxon>Eukaryota</taxon>
        <taxon>Viridiplantae</taxon>
        <taxon>Streptophyta</taxon>
        <taxon>Embryophyta</taxon>
        <taxon>Tracheophyta</taxon>
        <taxon>Spermatophyta</taxon>
        <taxon>Magnoliopsida</taxon>
        <taxon>eudicotyledons</taxon>
        <taxon>Gunneridae</taxon>
        <taxon>Pentapetalae</taxon>
        <taxon>rosids</taxon>
        <taxon>fabids</taxon>
        <taxon>Malpighiales</taxon>
        <taxon>Rhizophoraceae</taxon>
        <taxon>Rhizophora</taxon>
    </lineage>
</organism>
<dbReference type="AlphaFoldDB" id="A0A2P2NCV5"/>
<reference evidence="1" key="1">
    <citation type="submission" date="2018-02" db="EMBL/GenBank/DDBJ databases">
        <title>Rhizophora mucronata_Transcriptome.</title>
        <authorList>
            <person name="Meera S.P."/>
            <person name="Sreeshan A."/>
            <person name="Augustine A."/>
        </authorList>
    </citation>
    <scope>NUCLEOTIDE SEQUENCE</scope>
    <source>
        <tissue evidence="1">Leaf</tissue>
    </source>
</reference>
<protein>
    <submittedName>
        <fullName evidence="1">Uncharacterized protein</fullName>
    </submittedName>
</protein>